<feature type="compositionally biased region" description="Low complexity" evidence="1">
    <location>
        <begin position="754"/>
        <end position="765"/>
    </location>
</feature>
<dbReference type="EMBL" id="BSDZ01000078">
    <property type="protein sequence ID" value="GLI67253.1"/>
    <property type="molecule type" value="Genomic_DNA"/>
</dbReference>
<protein>
    <recommendedName>
        <fullName evidence="2">BUB1 N-terminal domain-containing protein</fullName>
    </recommendedName>
</protein>
<evidence type="ECO:0000313" key="3">
    <source>
        <dbReference type="EMBL" id="GLI67253.1"/>
    </source>
</evidence>
<dbReference type="Proteomes" id="UP001165090">
    <property type="component" value="Unassembled WGS sequence"/>
</dbReference>
<feature type="compositionally biased region" description="Basic and acidic residues" evidence="1">
    <location>
        <begin position="683"/>
        <end position="693"/>
    </location>
</feature>
<feature type="compositionally biased region" description="Polar residues" evidence="1">
    <location>
        <begin position="671"/>
        <end position="680"/>
    </location>
</feature>
<dbReference type="PANTHER" id="PTHR14030">
    <property type="entry name" value="MITOTIC CHECKPOINT SERINE/THREONINE-PROTEIN KINASE BUB1"/>
    <property type="match status" value="1"/>
</dbReference>
<feature type="region of interest" description="Disordered" evidence="1">
    <location>
        <begin position="840"/>
        <end position="860"/>
    </location>
</feature>
<feature type="region of interest" description="Disordered" evidence="1">
    <location>
        <begin position="610"/>
        <end position="698"/>
    </location>
</feature>
<proteinExistence type="predicted"/>
<feature type="region of interest" description="Disordered" evidence="1">
    <location>
        <begin position="341"/>
        <end position="371"/>
    </location>
</feature>
<dbReference type="Pfam" id="PF08311">
    <property type="entry name" value="Mad3_BUB1_I"/>
    <property type="match status" value="1"/>
</dbReference>
<sequence length="1057" mass="112699">MDWELTKENCVPVRQGRSKAALEEMADPALDMLEAKRRELWSAITEYKGDDPLEPWQRFIKWMQEYGVGGGKADLMKVLEACTRELRKYPRYTNDIRFLRIWIQYADCLPDPDDVFMFLKEKGIGRDFALYYEAYATHFELKGNFQAADAVYLDGIQRGVKQLERLKQKHTAFQQRMAQRIQRRIRDEHVMGPPPEEPVRASLVSIRPRGSGRGHQGQQQQQQNAVGIFGVAGAPQQPVGLLGLQPNPLQQERGRRPIIRLREDDEFAGSENPSPGPLGYSVMPQVDNVRELQPYGVRRKENLDRALAWSHAPLFPGVATTAAGPPVDAPIGVEIFTDEEFQDGDDGLPAKAGRSGQVQHGCPSASASQSLDQSLMLPETKRSAPGTVSGGADALILSLAPQRTLLPRPMQSAAESFASLSLSGSSAAVPQHAPLAALSALPGRLTQAPDGAAFSRASHVITPGAMPVGAGAPAPALAAELEEAECVQQSGNGEEEMSYEERRAVVWFRRNPASRHNALPVASVGKPAVVGSISMDHGAQLAAAEHRDDGLPNQRTVLLNGSNDAENGDGTGVSYNTGNADVVGTAPRCAPFGPVIPTVETTAGTRLQTLQGASSSVQAHESRQGAPNGHQQRRPLADAMPVARAPLDPPASSLTCPGPPTVRPVGIQEEPQPQSASCVNTRARGDDSNHDDAQPTVTISTRGAFDLINSLFSEDLPHQQLRADRGPPRPSNVLAPQPPSLAPVDAIRPPCPQPQVAQSSPSSAPKQPPATEPTVTLHTKQAFDALNDMFCDTLPHEEARKLARRGTAASASNSGFRNGATYLKPISTSDVCRLANAARSSTAGAQGAGPRGPPCGEAGDGSYGRAFNGSFEPNPVMARPFAEAAPGLLIHEDTFLGPAQPFFSGGTLGGSAGVGARAASGQGHAQDVAKHPEPAAIYEDTEFIPRGGDLSTGRSGCAVPPEPGFILEDTEFVTRHHGPHMAASNIVAFDRGTTNAHGGSRSGLASRPVLGGRQGARDLCAMIADSKNTASSFESRYGLRKDISLQIYEDTQYNLDE</sequence>
<reference evidence="3 4" key="1">
    <citation type="journal article" date="2023" name="IScience">
        <title>Expanded male sex-determining region conserved during the evolution of homothallism in the green alga Volvox.</title>
        <authorList>
            <person name="Yamamoto K."/>
            <person name="Matsuzaki R."/>
            <person name="Mahakham W."/>
            <person name="Heman W."/>
            <person name="Sekimoto H."/>
            <person name="Kawachi M."/>
            <person name="Minakuchi Y."/>
            <person name="Toyoda A."/>
            <person name="Nozaki H."/>
        </authorList>
    </citation>
    <scope>NUCLEOTIDE SEQUENCE [LARGE SCALE GENOMIC DNA]</scope>
    <source>
        <strain evidence="3 4">NIES-4468</strain>
    </source>
</reference>
<evidence type="ECO:0000256" key="1">
    <source>
        <dbReference type="SAM" id="MobiDB-lite"/>
    </source>
</evidence>
<dbReference type="InterPro" id="IPR013212">
    <property type="entry name" value="Mad3/Bub1_I"/>
</dbReference>
<dbReference type="PROSITE" id="PS51489">
    <property type="entry name" value="BUB1_N"/>
    <property type="match status" value="1"/>
</dbReference>
<comment type="caution">
    <text evidence="3">The sequence shown here is derived from an EMBL/GenBank/DDBJ whole genome shotgun (WGS) entry which is preliminary data.</text>
</comment>
<dbReference type="PANTHER" id="PTHR14030:SF4">
    <property type="entry name" value="BUB1 KINASE, ISOFORM A-RELATED"/>
    <property type="match status" value="1"/>
</dbReference>
<dbReference type="Gene3D" id="1.25.40.430">
    <property type="match status" value="1"/>
</dbReference>
<keyword evidence="4" id="KW-1185">Reference proteome</keyword>
<gene>
    <name evidence="3" type="ORF">VaNZ11_011435</name>
</gene>
<accession>A0ABQ5SCP1</accession>
<dbReference type="SMART" id="SM00777">
    <property type="entry name" value="Mad3_BUB1_I"/>
    <property type="match status" value="1"/>
</dbReference>
<feature type="domain" description="BUB1 N-terminal" evidence="2">
    <location>
        <begin position="40"/>
        <end position="201"/>
    </location>
</feature>
<dbReference type="InterPro" id="IPR015661">
    <property type="entry name" value="Bub1/Mad3"/>
</dbReference>
<evidence type="ECO:0000313" key="4">
    <source>
        <dbReference type="Proteomes" id="UP001165090"/>
    </source>
</evidence>
<name>A0ABQ5SCP1_9CHLO</name>
<feature type="compositionally biased region" description="Polar residues" evidence="1">
    <location>
        <begin position="610"/>
        <end position="619"/>
    </location>
</feature>
<feature type="region of interest" description="Disordered" evidence="1">
    <location>
        <begin position="720"/>
        <end position="774"/>
    </location>
</feature>
<organism evidence="3 4">
    <name type="scientific">Volvox africanus</name>
    <dbReference type="NCBI Taxonomy" id="51714"/>
    <lineage>
        <taxon>Eukaryota</taxon>
        <taxon>Viridiplantae</taxon>
        <taxon>Chlorophyta</taxon>
        <taxon>core chlorophytes</taxon>
        <taxon>Chlorophyceae</taxon>
        <taxon>CS clade</taxon>
        <taxon>Chlamydomonadales</taxon>
        <taxon>Volvocaceae</taxon>
        <taxon>Volvox</taxon>
    </lineage>
</organism>
<evidence type="ECO:0000259" key="2">
    <source>
        <dbReference type="PROSITE" id="PS51489"/>
    </source>
</evidence>